<dbReference type="SUPFAM" id="SSF48403">
    <property type="entry name" value="Ankyrin repeat"/>
    <property type="match status" value="1"/>
</dbReference>
<dbReference type="PROSITE" id="PS50297">
    <property type="entry name" value="ANK_REP_REGION"/>
    <property type="match status" value="1"/>
</dbReference>
<dbReference type="OrthoDB" id="406883at2759"/>
<sequence>MKPKSLDKKKLKPSYKKRISKNLEINSPYFQGDKQLDIEGTHVKSKLQRKNKSNQKQEKAPTHELYLMQQVNQSDVHIIAPDFYRDQQFRISQTSNQPLQQVFQNEFRLQNNFFDSSQIMADDLLNQSHLPLNDNSEISQVIESQQLASFANKNNFNNDSQPILLITKPSSQSGRKNQRKKQLQINVHRLDKSSQNSNHLYLPNLTNNDDTQSYQGNSQSNFDQIGQLFIRKQNTKISKQHQNNEKDSNMYHSISHQSHEKSERADLLSGSSDVKRINTISQSNFFDIKQQSEQQRNNGDQLNKISIPQQSSIIQSLKKAPYVKKLIEIPKHSWHSQNNVVDNLTYQSQKDQPQSQRNSRGNRNWNKLSNIIRTIMLIKRTDTKNLEDPLKTDILNDPRRHIRAINDPDHLVNKKNENGQTPLYVAAKNGHLRVIQFFIEEGANPHLLSIITSSNEEKQKKIERESILDVAIGPKTIQKELQKLVRLVRMFKL</sequence>
<dbReference type="Proteomes" id="UP000039865">
    <property type="component" value="Unassembled WGS sequence"/>
</dbReference>
<dbReference type="InterPro" id="IPR036770">
    <property type="entry name" value="Ankyrin_rpt-contain_sf"/>
</dbReference>
<evidence type="ECO:0000256" key="1">
    <source>
        <dbReference type="PROSITE-ProRule" id="PRU00023"/>
    </source>
</evidence>
<dbReference type="InParanoid" id="A0A078AC22"/>
<dbReference type="SMART" id="SM00248">
    <property type="entry name" value="ANK"/>
    <property type="match status" value="1"/>
</dbReference>
<evidence type="ECO:0000256" key="2">
    <source>
        <dbReference type="SAM" id="MobiDB-lite"/>
    </source>
</evidence>
<protein>
    <submittedName>
        <fullName evidence="3">Uncharacterized protein</fullName>
    </submittedName>
</protein>
<gene>
    <name evidence="3" type="primary">Contig14454.g15397</name>
    <name evidence="3" type="ORF">STYLEM_8751</name>
</gene>
<dbReference type="InterPro" id="IPR002110">
    <property type="entry name" value="Ankyrin_rpt"/>
</dbReference>
<accession>A0A078AC22</accession>
<dbReference type="AlphaFoldDB" id="A0A078AC22"/>
<keyword evidence="1" id="KW-0040">ANK repeat</keyword>
<dbReference type="EMBL" id="CCKQ01008318">
    <property type="protein sequence ID" value="CDW79759.1"/>
    <property type="molecule type" value="Genomic_DNA"/>
</dbReference>
<feature type="compositionally biased region" description="Basic and acidic residues" evidence="2">
    <location>
        <begin position="257"/>
        <end position="266"/>
    </location>
</feature>
<evidence type="ECO:0000313" key="4">
    <source>
        <dbReference type="Proteomes" id="UP000039865"/>
    </source>
</evidence>
<dbReference type="Pfam" id="PF00023">
    <property type="entry name" value="Ank"/>
    <property type="match status" value="1"/>
</dbReference>
<feature type="compositionally biased region" description="Polar residues" evidence="2">
    <location>
        <begin position="193"/>
        <end position="219"/>
    </location>
</feature>
<proteinExistence type="predicted"/>
<feature type="repeat" description="ANK" evidence="1">
    <location>
        <begin position="418"/>
        <end position="450"/>
    </location>
</feature>
<evidence type="ECO:0000313" key="3">
    <source>
        <dbReference type="EMBL" id="CDW79759.1"/>
    </source>
</evidence>
<organism evidence="3 4">
    <name type="scientific">Stylonychia lemnae</name>
    <name type="common">Ciliate</name>
    <dbReference type="NCBI Taxonomy" id="5949"/>
    <lineage>
        <taxon>Eukaryota</taxon>
        <taxon>Sar</taxon>
        <taxon>Alveolata</taxon>
        <taxon>Ciliophora</taxon>
        <taxon>Intramacronucleata</taxon>
        <taxon>Spirotrichea</taxon>
        <taxon>Stichotrichia</taxon>
        <taxon>Sporadotrichida</taxon>
        <taxon>Oxytrichidae</taxon>
        <taxon>Stylonychinae</taxon>
        <taxon>Stylonychia</taxon>
    </lineage>
</organism>
<dbReference type="Gene3D" id="1.25.40.20">
    <property type="entry name" value="Ankyrin repeat-containing domain"/>
    <property type="match status" value="1"/>
</dbReference>
<feature type="region of interest" description="Disordered" evidence="2">
    <location>
        <begin position="167"/>
        <end position="219"/>
    </location>
</feature>
<name>A0A078AC22_STYLE</name>
<feature type="region of interest" description="Disordered" evidence="2">
    <location>
        <begin position="236"/>
        <end position="270"/>
    </location>
</feature>
<dbReference type="PROSITE" id="PS50088">
    <property type="entry name" value="ANK_REPEAT"/>
    <property type="match status" value="1"/>
</dbReference>
<reference evidence="3 4" key="1">
    <citation type="submission" date="2014-06" db="EMBL/GenBank/DDBJ databases">
        <authorList>
            <person name="Swart Estienne"/>
        </authorList>
    </citation>
    <scope>NUCLEOTIDE SEQUENCE [LARGE SCALE GENOMIC DNA]</scope>
    <source>
        <strain evidence="3 4">130c</strain>
    </source>
</reference>
<keyword evidence="4" id="KW-1185">Reference proteome</keyword>